<dbReference type="PANTHER" id="PTHR10146">
    <property type="entry name" value="PROLINE SYNTHETASE CO-TRANSCRIBED BACTERIAL HOMOLOG PROTEIN"/>
    <property type="match status" value="1"/>
</dbReference>
<comment type="cofactor">
    <cofactor evidence="3">
        <name>pyridoxal 5'-phosphate</name>
        <dbReference type="ChEBI" id="CHEBI:597326"/>
    </cofactor>
</comment>
<dbReference type="PIRSF" id="PIRSF004848">
    <property type="entry name" value="YBL036c_PLPDEIII"/>
    <property type="match status" value="1"/>
</dbReference>
<dbReference type="NCBIfam" id="TIGR00044">
    <property type="entry name" value="YggS family pyridoxal phosphate-dependent enzyme"/>
    <property type="match status" value="1"/>
</dbReference>
<comment type="similarity">
    <text evidence="2 4">Belongs to the pyridoxal phosphate-binding protein YggS/PROSC family.</text>
</comment>
<dbReference type="Proteomes" id="UP000824156">
    <property type="component" value="Unassembled WGS sequence"/>
</dbReference>
<dbReference type="SUPFAM" id="SSF51419">
    <property type="entry name" value="PLP-binding barrel"/>
    <property type="match status" value="1"/>
</dbReference>
<feature type="modified residue" description="N6-(pyridoxal phosphate)lysine" evidence="2 3">
    <location>
        <position position="26"/>
    </location>
</feature>
<dbReference type="Pfam" id="PF01168">
    <property type="entry name" value="Ala_racemase_N"/>
    <property type="match status" value="1"/>
</dbReference>
<dbReference type="InterPro" id="IPR029066">
    <property type="entry name" value="PLP-binding_barrel"/>
</dbReference>
<accession>A0A9D1W862</accession>
<evidence type="ECO:0000259" key="5">
    <source>
        <dbReference type="Pfam" id="PF01168"/>
    </source>
</evidence>
<feature type="domain" description="Alanine racemase N-terminal" evidence="5">
    <location>
        <begin position="3"/>
        <end position="220"/>
    </location>
</feature>
<evidence type="ECO:0000256" key="2">
    <source>
        <dbReference type="HAMAP-Rule" id="MF_02087"/>
    </source>
</evidence>
<dbReference type="InterPro" id="IPR011078">
    <property type="entry name" value="PyrdxlP_homeostasis"/>
</dbReference>
<sequence length="229" mass="26512">MSIVENLNNLQKQLNPKGVTLVAVSKTKPVEEIMQAYDAGQRDFGENLVQEMVEKEQQMPKDIRWHLIGHLQRNKVKYIAPFVSMIQSVDSYRLLAEINKRAQQNDRVIDCLLQIKIADEDTKFGMDFADAVEMLMEDKFQELENIRICGLMGIATLTDNPKVIKEEFYELKTFFESIKKSFFRDKDHFKIISMGMSSDYEIAIEKGSNMVRVGSTIFGKRVTKHFKTE</sequence>
<dbReference type="HAMAP" id="MF_02087">
    <property type="entry name" value="PLP_homeostasis"/>
    <property type="match status" value="1"/>
</dbReference>
<reference evidence="6" key="1">
    <citation type="journal article" date="2021" name="PeerJ">
        <title>Extensive microbial diversity within the chicken gut microbiome revealed by metagenomics and culture.</title>
        <authorList>
            <person name="Gilroy R."/>
            <person name="Ravi A."/>
            <person name="Getino M."/>
            <person name="Pursley I."/>
            <person name="Horton D.L."/>
            <person name="Alikhan N.F."/>
            <person name="Baker D."/>
            <person name="Gharbi K."/>
            <person name="Hall N."/>
            <person name="Watson M."/>
            <person name="Adriaenssens E.M."/>
            <person name="Foster-Nyarko E."/>
            <person name="Jarju S."/>
            <person name="Secka A."/>
            <person name="Antonio M."/>
            <person name="Oren A."/>
            <person name="Chaudhuri R.R."/>
            <person name="La Ragione R."/>
            <person name="Hildebrand F."/>
            <person name="Pallen M.J."/>
        </authorList>
    </citation>
    <scope>NUCLEOTIDE SEQUENCE</scope>
    <source>
        <strain evidence="6">1719</strain>
    </source>
</reference>
<dbReference type="GO" id="GO:0030170">
    <property type="term" value="F:pyridoxal phosphate binding"/>
    <property type="evidence" value="ECO:0007669"/>
    <property type="project" value="UniProtKB-UniRule"/>
</dbReference>
<dbReference type="PANTHER" id="PTHR10146:SF14">
    <property type="entry name" value="PYRIDOXAL PHOSPHATE HOMEOSTASIS PROTEIN"/>
    <property type="match status" value="1"/>
</dbReference>
<dbReference type="CDD" id="cd00635">
    <property type="entry name" value="PLPDE_III_YBL036c_like"/>
    <property type="match status" value="1"/>
</dbReference>
<dbReference type="EMBL" id="DXEZ01000121">
    <property type="protein sequence ID" value="HIX54228.1"/>
    <property type="molecule type" value="Genomic_DNA"/>
</dbReference>
<reference evidence="6" key="2">
    <citation type="submission" date="2021-04" db="EMBL/GenBank/DDBJ databases">
        <authorList>
            <person name="Gilroy R."/>
        </authorList>
    </citation>
    <scope>NUCLEOTIDE SEQUENCE</scope>
    <source>
        <strain evidence="6">1719</strain>
    </source>
</reference>
<protein>
    <recommendedName>
        <fullName evidence="2">Pyridoxal phosphate homeostasis protein</fullName>
        <shortName evidence="2">PLP homeostasis protein</shortName>
    </recommendedName>
</protein>
<gene>
    <name evidence="6" type="ORF">H9853_04325</name>
</gene>
<evidence type="ECO:0000256" key="3">
    <source>
        <dbReference type="PIRSR" id="PIRSR004848-1"/>
    </source>
</evidence>
<evidence type="ECO:0000256" key="1">
    <source>
        <dbReference type="ARBA" id="ARBA00022898"/>
    </source>
</evidence>
<name>A0A9D1W862_9SPHI</name>
<proteinExistence type="inferred from homology"/>
<dbReference type="AlphaFoldDB" id="A0A9D1W862"/>
<dbReference type="InterPro" id="IPR001608">
    <property type="entry name" value="Ala_racemase_N"/>
</dbReference>
<keyword evidence="1 2" id="KW-0663">Pyridoxal phosphate</keyword>
<evidence type="ECO:0000313" key="7">
    <source>
        <dbReference type="Proteomes" id="UP000824156"/>
    </source>
</evidence>
<comment type="caution">
    <text evidence="6">The sequence shown here is derived from an EMBL/GenBank/DDBJ whole genome shotgun (WGS) entry which is preliminary data.</text>
</comment>
<organism evidence="6 7">
    <name type="scientific">Candidatus Sphingobacterium stercoripullorum</name>
    <dbReference type="NCBI Taxonomy" id="2838759"/>
    <lineage>
        <taxon>Bacteria</taxon>
        <taxon>Pseudomonadati</taxon>
        <taxon>Bacteroidota</taxon>
        <taxon>Sphingobacteriia</taxon>
        <taxon>Sphingobacteriales</taxon>
        <taxon>Sphingobacteriaceae</taxon>
        <taxon>Sphingobacterium</taxon>
    </lineage>
</organism>
<evidence type="ECO:0000313" key="6">
    <source>
        <dbReference type="EMBL" id="HIX54228.1"/>
    </source>
</evidence>
<evidence type="ECO:0000256" key="4">
    <source>
        <dbReference type="RuleBase" id="RU004514"/>
    </source>
</evidence>
<dbReference type="FunFam" id="3.20.20.10:FF:000018">
    <property type="entry name" value="Pyridoxal phosphate homeostasis protein"/>
    <property type="match status" value="1"/>
</dbReference>
<dbReference type="Gene3D" id="3.20.20.10">
    <property type="entry name" value="Alanine racemase"/>
    <property type="match status" value="1"/>
</dbReference>
<comment type="function">
    <text evidence="2">Pyridoxal 5'-phosphate (PLP)-binding protein, which is involved in PLP homeostasis.</text>
</comment>